<dbReference type="AlphaFoldDB" id="A0A3C1KP75"/>
<feature type="domain" description="GCVT N-terminal" evidence="8">
    <location>
        <begin position="12"/>
        <end position="258"/>
    </location>
</feature>
<keyword evidence="3" id="KW-0032">Aminotransferase</keyword>
<feature type="domain" description="Aminomethyltransferase C-terminal" evidence="9">
    <location>
        <begin position="287"/>
        <end position="364"/>
    </location>
</feature>
<dbReference type="InterPro" id="IPR027266">
    <property type="entry name" value="TrmE/GcvT-like"/>
</dbReference>
<dbReference type="InterPro" id="IPR028896">
    <property type="entry name" value="GcvT/YgfZ/DmdA"/>
</dbReference>
<gene>
    <name evidence="10" type="ORF">DCP75_12300</name>
</gene>
<dbReference type="GO" id="GO:0005960">
    <property type="term" value="C:glycine cleavage complex"/>
    <property type="evidence" value="ECO:0007669"/>
    <property type="project" value="InterPro"/>
</dbReference>
<dbReference type="Pfam" id="PF08669">
    <property type="entry name" value="GCV_T_C"/>
    <property type="match status" value="1"/>
</dbReference>
<dbReference type="Gene3D" id="2.40.30.110">
    <property type="entry name" value="Aminomethyltransferase beta-barrel domains"/>
    <property type="match status" value="1"/>
</dbReference>
<dbReference type="PANTHER" id="PTHR43757:SF2">
    <property type="entry name" value="AMINOMETHYLTRANSFERASE, MITOCHONDRIAL"/>
    <property type="match status" value="1"/>
</dbReference>
<dbReference type="EC" id="2.1.2.10" evidence="2"/>
<keyword evidence="10" id="KW-0489">Methyltransferase</keyword>
<evidence type="ECO:0000313" key="11">
    <source>
        <dbReference type="Proteomes" id="UP000259273"/>
    </source>
</evidence>
<keyword evidence="4 10" id="KW-0808">Transferase</keyword>
<dbReference type="Proteomes" id="UP000259273">
    <property type="component" value="Unassembled WGS sequence"/>
</dbReference>
<dbReference type="NCBIfam" id="NF010093">
    <property type="entry name" value="PRK13579.1"/>
    <property type="match status" value="1"/>
</dbReference>
<name>A0A3C1KP75_9GAMM</name>
<evidence type="ECO:0000313" key="10">
    <source>
        <dbReference type="EMBL" id="HAN28477.1"/>
    </source>
</evidence>
<comment type="similarity">
    <text evidence="1">Belongs to the GcvT family.</text>
</comment>
<dbReference type="FunFam" id="3.30.70.1400:FF:000001">
    <property type="entry name" value="Aminomethyltransferase"/>
    <property type="match status" value="1"/>
</dbReference>
<proteinExistence type="inferred from homology"/>
<evidence type="ECO:0000259" key="8">
    <source>
        <dbReference type="Pfam" id="PF01571"/>
    </source>
</evidence>
<comment type="catalytic activity">
    <reaction evidence="6">
        <text>N(6)-[(R)-S(8)-aminomethyldihydrolipoyl]-L-lysyl-[protein] + (6S)-5,6,7,8-tetrahydrofolate = N(6)-[(R)-dihydrolipoyl]-L-lysyl-[protein] + (6R)-5,10-methylene-5,6,7,8-tetrahydrofolate + NH4(+)</text>
        <dbReference type="Rhea" id="RHEA:16945"/>
        <dbReference type="Rhea" id="RHEA-COMP:10475"/>
        <dbReference type="Rhea" id="RHEA-COMP:10492"/>
        <dbReference type="ChEBI" id="CHEBI:15636"/>
        <dbReference type="ChEBI" id="CHEBI:28938"/>
        <dbReference type="ChEBI" id="CHEBI:57453"/>
        <dbReference type="ChEBI" id="CHEBI:83100"/>
        <dbReference type="ChEBI" id="CHEBI:83143"/>
        <dbReference type="EC" id="2.1.2.10"/>
    </reaction>
</comment>
<dbReference type="InterPro" id="IPR029043">
    <property type="entry name" value="GcvT/YgfZ_C"/>
</dbReference>
<evidence type="ECO:0000259" key="9">
    <source>
        <dbReference type="Pfam" id="PF08669"/>
    </source>
</evidence>
<dbReference type="GO" id="GO:0006546">
    <property type="term" value="P:glycine catabolic process"/>
    <property type="evidence" value="ECO:0007669"/>
    <property type="project" value="InterPro"/>
</dbReference>
<accession>A0A3C1KP75</accession>
<dbReference type="InterPro" id="IPR006222">
    <property type="entry name" value="GCVT_N"/>
</dbReference>
<evidence type="ECO:0000256" key="1">
    <source>
        <dbReference type="ARBA" id="ARBA00008609"/>
    </source>
</evidence>
<protein>
    <recommendedName>
        <fullName evidence="2">aminomethyltransferase</fullName>
        <ecNumber evidence="2">2.1.2.10</ecNumber>
    </recommendedName>
    <alternativeName>
        <fullName evidence="5">Glycine cleavage system T protein</fullName>
    </alternativeName>
</protein>
<evidence type="ECO:0000256" key="7">
    <source>
        <dbReference type="PIRSR" id="PIRSR006487-1"/>
    </source>
</evidence>
<organism evidence="10 11">
    <name type="scientific">Haliea salexigens</name>
    <dbReference type="NCBI Taxonomy" id="287487"/>
    <lineage>
        <taxon>Bacteria</taxon>
        <taxon>Pseudomonadati</taxon>
        <taxon>Pseudomonadota</taxon>
        <taxon>Gammaproteobacteria</taxon>
        <taxon>Cellvibrionales</taxon>
        <taxon>Halieaceae</taxon>
        <taxon>Haliea</taxon>
    </lineage>
</organism>
<dbReference type="STRING" id="1121937.GCA_000423125_02611"/>
<evidence type="ECO:0000256" key="2">
    <source>
        <dbReference type="ARBA" id="ARBA00012616"/>
    </source>
</evidence>
<evidence type="ECO:0000256" key="3">
    <source>
        <dbReference type="ARBA" id="ARBA00022576"/>
    </source>
</evidence>
<dbReference type="Gene3D" id="3.30.70.1400">
    <property type="entry name" value="Aminomethyltransferase beta-barrel domains"/>
    <property type="match status" value="1"/>
</dbReference>
<sequence length="371" mass="39730">MPMTLQHTPLDALHRELGARMVPFAGYDMPVQYPDGIIREHQHTRRAAGLFDVSHMGQLVLRGAGSAELLETLVPADVVGLGEHCQTYALFTNDDAGVRDDLIITRWGPDTFFLVVNAACKAQDIAHVQAHLRGQTLEVLEQQALLALQGPGAREVLCRLCPELASLTFMHGQPAVLDGVEVYITCSGYTGEDGFEISLPAADAEAIARRLLAEPGVAPVGLGARDSLRLEAGLCLYGHELSPTIDPVQAGLLWSVGKARRPGGARAGGFPGAQRVFELIENKPPLRRVGLQVEGKRPVREGQVVLDEQGQQVGEVCSAGFGATVGGPVAMAYVQRSLGEPGTRLAVDVRGKALPVTVVTMPFVPQRYFRG</sequence>
<dbReference type="PANTHER" id="PTHR43757">
    <property type="entry name" value="AMINOMETHYLTRANSFERASE"/>
    <property type="match status" value="1"/>
</dbReference>
<dbReference type="SUPFAM" id="SSF101790">
    <property type="entry name" value="Aminomethyltransferase beta-barrel domain"/>
    <property type="match status" value="1"/>
</dbReference>
<dbReference type="Pfam" id="PF01571">
    <property type="entry name" value="GCV_T"/>
    <property type="match status" value="1"/>
</dbReference>
<evidence type="ECO:0000256" key="6">
    <source>
        <dbReference type="ARBA" id="ARBA00047665"/>
    </source>
</evidence>
<dbReference type="InterPro" id="IPR013977">
    <property type="entry name" value="GcvT_C"/>
</dbReference>
<feature type="binding site" evidence="7">
    <location>
        <position position="196"/>
    </location>
    <ligand>
        <name>substrate</name>
    </ligand>
</feature>
<dbReference type="Gene3D" id="4.10.1250.10">
    <property type="entry name" value="Aminomethyltransferase fragment"/>
    <property type="match status" value="1"/>
</dbReference>
<dbReference type="PIRSF" id="PIRSF006487">
    <property type="entry name" value="GcvT"/>
    <property type="match status" value="1"/>
</dbReference>
<dbReference type="SUPFAM" id="SSF103025">
    <property type="entry name" value="Folate-binding domain"/>
    <property type="match status" value="1"/>
</dbReference>
<dbReference type="InterPro" id="IPR006223">
    <property type="entry name" value="GcvT"/>
</dbReference>
<evidence type="ECO:0000256" key="4">
    <source>
        <dbReference type="ARBA" id="ARBA00022679"/>
    </source>
</evidence>
<comment type="caution">
    <text evidence="10">The sequence shown here is derived from an EMBL/GenBank/DDBJ whole genome shotgun (WGS) entry which is preliminary data.</text>
</comment>
<reference evidence="10 11" key="1">
    <citation type="journal article" date="2018" name="Nat. Biotechnol.">
        <title>A standardized bacterial taxonomy based on genome phylogeny substantially revises the tree of life.</title>
        <authorList>
            <person name="Parks D.H."/>
            <person name="Chuvochina M."/>
            <person name="Waite D.W."/>
            <person name="Rinke C."/>
            <person name="Skarshewski A."/>
            <person name="Chaumeil P.A."/>
            <person name="Hugenholtz P."/>
        </authorList>
    </citation>
    <scope>NUCLEOTIDE SEQUENCE [LARGE SCALE GENOMIC DNA]</scope>
    <source>
        <strain evidence="10">UBA9158</strain>
    </source>
</reference>
<dbReference type="GO" id="GO:0008168">
    <property type="term" value="F:methyltransferase activity"/>
    <property type="evidence" value="ECO:0007669"/>
    <property type="project" value="UniProtKB-KW"/>
</dbReference>
<dbReference type="GO" id="GO:0032259">
    <property type="term" value="P:methylation"/>
    <property type="evidence" value="ECO:0007669"/>
    <property type="project" value="UniProtKB-KW"/>
</dbReference>
<dbReference type="GO" id="GO:0004047">
    <property type="term" value="F:aminomethyltransferase activity"/>
    <property type="evidence" value="ECO:0007669"/>
    <property type="project" value="UniProtKB-EC"/>
</dbReference>
<dbReference type="NCBIfam" id="NF001567">
    <property type="entry name" value="PRK00389.1"/>
    <property type="match status" value="1"/>
</dbReference>
<dbReference type="Gene3D" id="3.30.1360.120">
    <property type="entry name" value="Probable tRNA modification gtpase trme, domain 1"/>
    <property type="match status" value="1"/>
</dbReference>
<dbReference type="GO" id="GO:0008483">
    <property type="term" value="F:transaminase activity"/>
    <property type="evidence" value="ECO:0007669"/>
    <property type="project" value="UniProtKB-KW"/>
</dbReference>
<evidence type="ECO:0000256" key="5">
    <source>
        <dbReference type="ARBA" id="ARBA00031395"/>
    </source>
</evidence>
<dbReference type="NCBIfam" id="TIGR00528">
    <property type="entry name" value="gcvT"/>
    <property type="match status" value="1"/>
</dbReference>
<dbReference type="EMBL" id="DMND01000169">
    <property type="protein sequence ID" value="HAN28477.1"/>
    <property type="molecule type" value="Genomic_DNA"/>
</dbReference>